<gene>
    <name evidence="2" type="ORF">EGYM00163_LOCUS20296</name>
</gene>
<protein>
    <submittedName>
        <fullName evidence="2">Uncharacterized protein</fullName>
    </submittedName>
</protein>
<reference evidence="2" key="1">
    <citation type="submission" date="2021-01" db="EMBL/GenBank/DDBJ databases">
        <authorList>
            <person name="Corre E."/>
            <person name="Pelletier E."/>
            <person name="Niang G."/>
            <person name="Scheremetjew M."/>
            <person name="Finn R."/>
            <person name="Kale V."/>
            <person name="Holt S."/>
            <person name="Cochrane G."/>
            <person name="Meng A."/>
            <person name="Brown T."/>
            <person name="Cohen L."/>
        </authorList>
    </citation>
    <scope>NUCLEOTIDE SEQUENCE</scope>
    <source>
        <strain evidence="2">CCMP1594</strain>
    </source>
</reference>
<evidence type="ECO:0000313" key="2">
    <source>
        <dbReference type="EMBL" id="CAE0809165.1"/>
    </source>
</evidence>
<organism evidence="2">
    <name type="scientific">Eutreptiella gymnastica</name>
    <dbReference type="NCBI Taxonomy" id="73025"/>
    <lineage>
        <taxon>Eukaryota</taxon>
        <taxon>Discoba</taxon>
        <taxon>Euglenozoa</taxon>
        <taxon>Euglenida</taxon>
        <taxon>Spirocuta</taxon>
        <taxon>Euglenophyceae</taxon>
        <taxon>Eutreptiales</taxon>
        <taxon>Eutreptiaceae</taxon>
        <taxon>Eutreptiella</taxon>
    </lineage>
</organism>
<evidence type="ECO:0000256" key="1">
    <source>
        <dbReference type="SAM" id="MobiDB-lite"/>
    </source>
</evidence>
<dbReference type="AlphaFoldDB" id="A0A7S4FQE4"/>
<proteinExistence type="predicted"/>
<dbReference type="EMBL" id="HBJA01057327">
    <property type="protein sequence ID" value="CAE0809165.1"/>
    <property type="molecule type" value="Transcribed_RNA"/>
</dbReference>
<sequence length="119" mass="12656">MGSLGYNEPKSGNPAVCCVTGVHPINPFGYPLFIGHFFCVSRSDWIHTDISTAPTSTPHVMPLEGRQSNREQSSDLCTSSSVIRRVANHSPKASPLAVVWGPGMSPGALANCPAQHAAW</sequence>
<feature type="region of interest" description="Disordered" evidence="1">
    <location>
        <begin position="56"/>
        <end position="75"/>
    </location>
</feature>
<accession>A0A7S4FQE4</accession>
<name>A0A7S4FQE4_9EUGL</name>